<sequence>MKTFHDCLPCFVAQAVSALERCGLDEAAFQETMRAVLGELARVDFAVPPPAVVRNLYRLIRQATGTRDPYAAEKQHSNRLAHAMAEKFRKKIEASEDGFIARLKLALAANSIDYGRYGRLQEDDVLEAMETALAAPVDPDAAAALRQAVAEADRILYLCDNAGEIVFDRLLIEVLPRDKITAVVRGMPVINDATLEDARAAGLTEMVRVMDNGSDAPGTLLETCSPAFRDCFAAADLIIAKGQGNFETLSETRGKQIFFLLKVKCPLIARDIGQPTGRLVVKPHLLPAGDAKP</sequence>
<protein>
    <submittedName>
        <fullName evidence="2">DUF89 family protein</fullName>
    </submittedName>
</protein>
<reference evidence="2 3" key="1">
    <citation type="submission" date="2019-05" db="EMBL/GenBank/DDBJ databases">
        <title>The Complete Genome Sequence of the n-alkane-degrading Desulfoglaeba alkanexedens ALDC reveals multiple alkylsuccinate synthase gene clusters.</title>
        <authorList>
            <person name="Callaghan A.V."/>
            <person name="Davidova I.A."/>
            <person name="Duncan K.E."/>
            <person name="Morris B."/>
            <person name="McInerney M.J."/>
        </authorList>
    </citation>
    <scope>NUCLEOTIDE SEQUENCE [LARGE SCALE GENOMIC DNA]</scope>
    <source>
        <strain evidence="2 3">ALDC</strain>
    </source>
</reference>
<gene>
    <name evidence="2" type="ORF">FDQ92_12355</name>
</gene>
<reference evidence="2 3" key="2">
    <citation type="submission" date="2019-05" db="EMBL/GenBank/DDBJ databases">
        <authorList>
            <person name="Suflita J.M."/>
            <person name="Marks C.R."/>
        </authorList>
    </citation>
    <scope>NUCLEOTIDE SEQUENCE [LARGE SCALE GENOMIC DNA]</scope>
    <source>
        <strain evidence="2 3">ALDC</strain>
    </source>
</reference>
<dbReference type="SUPFAM" id="SSF111321">
    <property type="entry name" value="AF1104-like"/>
    <property type="match status" value="1"/>
</dbReference>
<proteinExistence type="predicted"/>
<dbReference type="Gene3D" id="1.10.285.20">
    <property type="entry name" value="Uncharacterised protein PF01937, DUF89, domain 2"/>
    <property type="match status" value="1"/>
</dbReference>
<dbReference type="PIRSF" id="PIRSF006593">
    <property type="entry name" value="UCP006593"/>
    <property type="match status" value="1"/>
</dbReference>
<dbReference type="AlphaFoldDB" id="A0A4P8L4X1"/>
<accession>A0A4P8L4X1</accession>
<name>A0A4P8L4X1_9BACT</name>
<evidence type="ECO:0000259" key="1">
    <source>
        <dbReference type="Pfam" id="PF01937"/>
    </source>
</evidence>
<organism evidence="2 3">
    <name type="scientific">Desulfoglaeba alkanexedens ALDC</name>
    <dbReference type="NCBI Taxonomy" id="980445"/>
    <lineage>
        <taxon>Bacteria</taxon>
        <taxon>Pseudomonadati</taxon>
        <taxon>Thermodesulfobacteriota</taxon>
        <taxon>Syntrophobacteria</taxon>
        <taxon>Syntrophobacterales</taxon>
        <taxon>Syntrophobacteraceae</taxon>
        <taxon>Desulfoglaeba</taxon>
    </lineage>
</organism>
<dbReference type="OrthoDB" id="9796465at2"/>
<dbReference type="InterPro" id="IPR002791">
    <property type="entry name" value="ARMT1-like_metal-bd"/>
</dbReference>
<dbReference type="RefSeq" id="WP_137425177.1">
    <property type="nucleotide sequence ID" value="NZ_CP040098.1"/>
</dbReference>
<dbReference type="KEGG" id="dax:FDQ92_12355"/>
<dbReference type="InterPro" id="IPR014444">
    <property type="entry name" value="PH1575-like"/>
</dbReference>
<feature type="domain" description="Damage-control phosphatase ARMT1-like metal-binding" evidence="1">
    <location>
        <begin position="3"/>
        <end position="279"/>
    </location>
</feature>
<dbReference type="InterPro" id="IPR036075">
    <property type="entry name" value="ARMT-1-like_metal-bd_sf"/>
</dbReference>
<dbReference type="Gene3D" id="3.40.50.10880">
    <property type="entry name" value="Uncharacterised protein PF01937, DUF89, domain 3"/>
    <property type="match status" value="1"/>
</dbReference>
<dbReference type="Proteomes" id="UP000298602">
    <property type="component" value="Chromosome"/>
</dbReference>
<evidence type="ECO:0000313" key="2">
    <source>
        <dbReference type="EMBL" id="QCQ22894.1"/>
    </source>
</evidence>
<evidence type="ECO:0000313" key="3">
    <source>
        <dbReference type="Proteomes" id="UP000298602"/>
    </source>
</evidence>
<keyword evidence="3" id="KW-1185">Reference proteome</keyword>
<dbReference type="Pfam" id="PF01937">
    <property type="entry name" value="ARMT1-like_dom"/>
    <property type="match status" value="1"/>
</dbReference>
<dbReference type="EMBL" id="CP040098">
    <property type="protein sequence ID" value="QCQ22894.1"/>
    <property type="molecule type" value="Genomic_DNA"/>
</dbReference>